<keyword evidence="6" id="KW-0653">Protein transport</keyword>
<dbReference type="PANTHER" id="PTHR22601">
    <property type="entry name" value="ISP4 LIKE PROTEIN"/>
    <property type="match status" value="1"/>
</dbReference>
<evidence type="ECO:0000256" key="6">
    <source>
        <dbReference type="ARBA" id="ARBA00022927"/>
    </source>
</evidence>
<evidence type="ECO:0000256" key="3">
    <source>
        <dbReference type="ARBA" id="ARBA00022448"/>
    </source>
</evidence>
<dbReference type="AlphaFoldDB" id="A0A9P6STS3"/>
<evidence type="ECO:0000256" key="7">
    <source>
        <dbReference type="ARBA" id="ARBA00022989"/>
    </source>
</evidence>
<comment type="similarity">
    <text evidence="2">Belongs to the oligopeptide OPT transporter family.</text>
</comment>
<keyword evidence="8 9" id="KW-0472">Membrane</keyword>
<reference evidence="10" key="1">
    <citation type="journal article" date="2020" name="Fungal Divers.">
        <title>Resolving the Mortierellaceae phylogeny through synthesis of multi-gene phylogenetics and phylogenomics.</title>
        <authorList>
            <person name="Vandepol N."/>
            <person name="Liber J."/>
            <person name="Desiro A."/>
            <person name="Na H."/>
            <person name="Kennedy M."/>
            <person name="Barry K."/>
            <person name="Grigoriev I.V."/>
            <person name="Miller A.N."/>
            <person name="O'Donnell K."/>
            <person name="Stajich J.E."/>
            <person name="Bonito G."/>
        </authorList>
    </citation>
    <scope>NUCLEOTIDE SEQUENCE</scope>
    <source>
        <strain evidence="10">NRRL 2769</strain>
    </source>
</reference>
<keyword evidence="7 9" id="KW-1133">Transmembrane helix</keyword>
<keyword evidence="5" id="KW-0571">Peptide transport</keyword>
<evidence type="ECO:0008006" key="12">
    <source>
        <dbReference type="Google" id="ProtNLM"/>
    </source>
</evidence>
<proteinExistence type="inferred from homology"/>
<sequence length="177" mass="20003">MSDQKYEYSEKDLVEERFDIERSSVILEEEENSPIPEVAAIVSNTDDPTLPSLTFRFWVMGLGFSALISFCNQFFWFRENPITIGMSVVQLLAYPIGKFMAKVLPYGFLNPGPFNVKEHVLIALSANCAAGTAYAIDIIVIQKIFYNQDFGFLANFLLIITTQMLGFGMAGVLRRYL</sequence>
<evidence type="ECO:0000256" key="5">
    <source>
        <dbReference type="ARBA" id="ARBA00022856"/>
    </source>
</evidence>
<feature type="transmembrane region" description="Helical" evidence="9">
    <location>
        <begin position="55"/>
        <end position="76"/>
    </location>
</feature>
<dbReference type="GO" id="GO:0016020">
    <property type="term" value="C:membrane"/>
    <property type="evidence" value="ECO:0007669"/>
    <property type="project" value="UniProtKB-SubCell"/>
</dbReference>
<dbReference type="Proteomes" id="UP000703661">
    <property type="component" value="Unassembled WGS sequence"/>
</dbReference>
<evidence type="ECO:0000256" key="9">
    <source>
        <dbReference type="SAM" id="Phobius"/>
    </source>
</evidence>
<dbReference type="GO" id="GO:0015031">
    <property type="term" value="P:protein transport"/>
    <property type="evidence" value="ECO:0007669"/>
    <property type="project" value="UniProtKB-KW"/>
</dbReference>
<dbReference type="GO" id="GO:0035673">
    <property type="term" value="F:oligopeptide transmembrane transporter activity"/>
    <property type="evidence" value="ECO:0007669"/>
    <property type="project" value="InterPro"/>
</dbReference>
<keyword evidence="11" id="KW-1185">Reference proteome</keyword>
<feature type="transmembrane region" description="Helical" evidence="9">
    <location>
        <begin position="120"/>
        <end position="140"/>
    </location>
</feature>
<evidence type="ECO:0000256" key="4">
    <source>
        <dbReference type="ARBA" id="ARBA00022692"/>
    </source>
</evidence>
<keyword evidence="4 9" id="KW-0812">Transmembrane</keyword>
<evidence type="ECO:0000313" key="10">
    <source>
        <dbReference type="EMBL" id="KAG0000514.1"/>
    </source>
</evidence>
<keyword evidence="3" id="KW-0813">Transport</keyword>
<dbReference type="Pfam" id="PF03169">
    <property type="entry name" value="OPT"/>
    <property type="match status" value="1"/>
</dbReference>
<dbReference type="NCBIfam" id="TIGR00728">
    <property type="entry name" value="OPT_sfam"/>
    <property type="match status" value="1"/>
</dbReference>
<evidence type="ECO:0000256" key="8">
    <source>
        <dbReference type="ARBA" id="ARBA00023136"/>
    </source>
</evidence>
<protein>
    <recommendedName>
        <fullName evidence="12">Oligopeptide transporter</fullName>
    </recommendedName>
</protein>
<organism evidence="10 11">
    <name type="scientific">Entomortierella chlamydospora</name>
    <dbReference type="NCBI Taxonomy" id="101097"/>
    <lineage>
        <taxon>Eukaryota</taxon>
        <taxon>Fungi</taxon>
        <taxon>Fungi incertae sedis</taxon>
        <taxon>Mucoromycota</taxon>
        <taxon>Mortierellomycotina</taxon>
        <taxon>Mortierellomycetes</taxon>
        <taxon>Mortierellales</taxon>
        <taxon>Mortierellaceae</taxon>
        <taxon>Entomortierella</taxon>
    </lineage>
</organism>
<dbReference type="EMBL" id="JAAAID010003131">
    <property type="protein sequence ID" value="KAG0000514.1"/>
    <property type="molecule type" value="Genomic_DNA"/>
</dbReference>
<evidence type="ECO:0000256" key="2">
    <source>
        <dbReference type="ARBA" id="ARBA00008807"/>
    </source>
</evidence>
<dbReference type="InterPro" id="IPR004648">
    <property type="entry name" value="Oligpept_transpt"/>
</dbReference>
<name>A0A9P6STS3_9FUNG</name>
<comment type="subcellular location">
    <subcellularLocation>
        <location evidence="1">Membrane</location>
        <topology evidence="1">Multi-pass membrane protein</topology>
    </subcellularLocation>
</comment>
<evidence type="ECO:0000313" key="11">
    <source>
        <dbReference type="Proteomes" id="UP000703661"/>
    </source>
</evidence>
<gene>
    <name evidence="10" type="ORF">BGZ80_006354</name>
</gene>
<dbReference type="InterPro" id="IPR004813">
    <property type="entry name" value="OPT"/>
</dbReference>
<evidence type="ECO:0000256" key="1">
    <source>
        <dbReference type="ARBA" id="ARBA00004141"/>
    </source>
</evidence>
<feature type="non-terminal residue" evidence="10">
    <location>
        <position position="1"/>
    </location>
</feature>
<accession>A0A9P6STS3</accession>
<feature type="transmembrane region" description="Helical" evidence="9">
    <location>
        <begin position="152"/>
        <end position="173"/>
    </location>
</feature>
<comment type="caution">
    <text evidence="10">The sequence shown here is derived from an EMBL/GenBank/DDBJ whole genome shotgun (WGS) entry which is preliminary data.</text>
</comment>